<comment type="caution">
    <text evidence="1">The sequence shown here is derived from an EMBL/GenBank/DDBJ whole genome shotgun (WGS) entry which is preliminary data.</text>
</comment>
<proteinExistence type="predicted"/>
<dbReference type="EMBL" id="LAZR01005230">
    <property type="protein sequence ID" value="KKN01731.1"/>
    <property type="molecule type" value="Genomic_DNA"/>
</dbReference>
<accession>A0A0F9PKY0</accession>
<sequence length="184" mass="19455">MGNDPNADEANVLLNGTFADASSWAFGTNWSFVPNHALYAQTIVEGTSLSQIIGLPVIGNLYGFTFDISNYSGSGGGNGITISYGGVVSGKFSSNGTKTFDMIATAPQENVFFTISGFLNGESLEIDNVGYLVEGNYIIDVLGIETPSPDETLIDNVAAIGADRMQLIHNQNGQTQIGILYDIP</sequence>
<evidence type="ECO:0000313" key="1">
    <source>
        <dbReference type="EMBL" id="KKN01731.1"/>
    </source>
</evidence>
<dbReference type="AlphaFoldDB" id="A0A0F9PKY0"/>
<name>A0A0F9PKY0_9ZZZZ</name>
<gene>
    <name evidence="1" type="ORF">LCGC14_1124850</name>
</gene>
<reference evidence="1" key="1">
    <citation type="journal article" date="2015" name="Nature">
        <title>Complex archaea that bridge the gap between prokaryotes and eukaryotes.</title>
        <authorList>
            <person name="Spang A."/>
            <person name="Saw J.H."/>
            <person name="Jorgensen S.L."/>
            <person name="Zaremba-Niedzwiedzka K."/>
            <person name="Martijn J."/>
            <person name="Lind A.E."/>
            <person name="van Eijk R."/>
            <person name="Schleper C."/>
            <person name="Guy L."/>
            <person name="Ettema T.J."/>
        </authorList>
    </citation>
    <scope>NUCLEOTIDE SEQUENCE</scope>
</reference>
<protein>
    <submittedName>
        <fullName evidence="1">Uncharacterized protein</fullName>
    </submittedName>
</protein>
<organism evidence="1">
    <name type="scientific">marine sediment metagenome</name>
    <dbReference type="NCBI Taxonomy" id="412755"/>
    <lineage>
        <taxon>unclassified sequences</taxon>
        <taxon>metagenomes</taxon>
        <taxon>ecological metagenomes</taxon>
    </lineage>
</organism>